<dbReference type="EMBL" id="BSFD01000002">
    <property type="protein sequence ID" value="GLK48199.1"/>
    <property type="molecule type" value="Genomic_DNA"/>
</dbReference>
<evidence type="ECO:0000313" key="3">
    <source>
        <dbReference type="Proteomes" id="UP001143509"/>
    </source>
</evidence>
<accession>A0ABQ5T609</accession>
<proteinExistence type="predicted"/>
<organism evidence="2 3">
    <name type="scientific">Brevundimonas intermedia</name>
    <dbReference type="NCBI Taxonomy" id="74315"/>
    <lineage>
        <taxon>Bacteria</taxon>
        <taxon>Pseudomonadati</taxon>
        <taxon>Pseudomonadota</taxon>
        <taxon>Alphaproteobacteria</taxon>
        <taxon>Caulobacterales</taxon>
        <taxon>Caulobacteraceae</taxon>
        <taxon>Brevundimonas</taxon>
    </lineage>
</organism>
<gene>
    <name evidence="2" type="ORF">GCM10017620_11720</name>
</gene>
<comment type="caution">
    <text evidence="2">The sequence shown here is derived from an EMBL/GenBank/DDBJ whole genome shotgun (WGS) entry which is preliminary data.</text>
</comment>
<reference evidence="2" key="2">
    <citation type="submission" date="2023-01" db="EMBL/GenBank/DDBJ databases">
        <authorList>
            <person name="Sun Q."/>
            <person name="Evtushenko L."/>
        </authorList>
    </citation>
    <scope>NUCLEOTIDE SEQUENCE</scope>
    <source>
        <strain evidence="2">VKM B-1499</strain>
    </source>
</reference>
<name>A0ABQ5T609_9CAUL</name>
<feature type="region of interest" description="Disordered" evidence="1">
    <location>
        <begin position="39"/>
        <end position="64"/>
    </location>
</feature>
<dbReference type="Proteomes" id="UP001143509">
    <property type="component" value="Unassembled WGS sequence"/>
</dbReference>
<reference evidence="2" key="1">
    <citation type="journal article" date="2014" name="Int. J. Syst. Evol. Microbiol.">
        <title>Complete genome of a new Firmicutes species belonging to the dominant human colonic microbiota ('Ruminococcus bicirculans') reveals two chromosomes and a selective capacity to utilize plant glucans.</title>
        <authorList>
            <consortium name="NISC Comparative Sequencing Program"/>
            <person name="Wegmann U."/>
            <person name="Louis P."/>
            <person name="Goesmann A."/>
            <person name="Henrissat B."/>
            <person name="Duncan S.H."/>
            <person name="Flint H.J."/>
        </authorList>
    </citation>
    <scope>NUCLEOTIDE SEQUENCE</scope>
    <source>
        <strain evidence="2">VKM B-1499</strain>
    </source>
</reference>
<evidence type="ECO:0000256" key="1">
    <source>
        <dbReference type="SAM" id="MobiDB-lite"/>
    </source>
</evidence>
<evidence type="ECO:0000313" key="2">
    <source>
        <dbReference type="EMBL" id="GLK48199.1"/>
    </source>
</evidence>
<sequence length="91" mass="9657">MSEAGPVITPARVAPAWSQARPVLPTRSARGEVTLPSFVIPGEGPLGPQTRNPAAPKAKSVSRRMLKDRVRDSFALARAAGFRVSAALRPE</sequence>
<keyword evidence="3" id="KW-1185">Reference proteome</keyword>
<protein>
    <submittedName>
        <fullName evidence="2">Uncharacterized protein</fullName>
    </submittedName>
</protein>